<feature type="domain" description="Linalool dehydratase/isomerase" evidence="1">
    <location>
        <begin position="87"/>
        <end position="197"/>
    </location>
</feature>
<sequence>MPSYRYSLAFTGYAATAKAITHTPMHTKPTFDLLSTIFNLMVREEVYSYWGQKGDCAPFFLTTYCEKYNTSMCDLDEAWHGKDATRCPDPVYFGNIMYSGHLAHIGALVHLFARTPDEAEEALKFKVGTTDYTLDSLVSRLVFQAEGQRDVLGGGITCEPANVYPSCQSHLHASLRLLATEDSAKESRFSAIRKNWQEYLLLDNIAKGWDSPVGSTPFGERIFEIAQQTPRHPSIPDFGIPIGCASHDVWVLAYLRSWALDNADTPAPDPSYVLARGRELLKNHAGWKDGQLQDERCKVLSGEENWDVASAMYPVVEAAVSDGDFEKSNEAILRFEKQSGSGVNTMWYTSEFGLDVFVTTQLAMSFVMDNTTMVDLHGAAGVKKLARIKGEGYINEVEGDVFVRRAKKGDKALDVTLVAAGEGGEEVRVRIGGLNEVEGLNATVNGQKVSLSFEGEELVVEGHVKNGVDTNFIVTWT</sequence>
<dbReference type="EMBL" id="BRXX01000501">
    <property type="protein sequence ID" value="GMI14549.1"/>
    <property type="molecule type" value="Genomic_DNA"/>
</dbReference>
<dbReference type="Pfam" id="PF18566">
    <property type="entry name" value="Ldi"/>
    <property type="match status" value="1"/>
</dbReference>
<evidence type="ECO:0000313" key="3">
    <source>
        <dbReference type="Proteomes" id="UP001165160"/>
    </source>
</evidence>
<organism evidence="2 3">
    <name type="scientific">Triparma verrucosa</name>
    <dbReference type="NCBI Taxonomy" id="1606542"/>
    <lineage>
        <taxon>Eukaryota</taxon>
        <taxon>Sar</taxon>
        <taxon>Stramenopiles</taxon>
        <taxon>Ochrophyta</taxon>
        <taxon>Bolidophyceae</taxon>
        <taxon>Parmales</taxon>
        <taxon>Triparmaceae</taxon>
        <taxon>Triparma</taxon>
    </lineage>
</organism>
<dbReference type="Proteomes" id="UP001165160">
    <property type="component" value="Unassembled WGS sequence"/>
</dbReference>
<evidence type="ECO:0000259" key="1">
    <source>
        <dbReference type="Pfam" id="PF18566"/>
    </source>
</evidence>
<accession>A0A9W7FM32</accession>
<reference evidence="3" key="1">
    <citation type="journal article" date="2023" name="Commun. Biol.">
        <title>Genome analysis of Parmales, the sister group of diatoms, reveals the evolutionary specialization of diatoms from phago-mixotrophs to photoautotrophs.</title>
        <authorList>
            <person name="Ban H."/>
            <person name="Sato S."/>
            <person name="Yoshikawa S."/>
            <person name="Yamada K."/>
            <person name="Nakamura Y."/>
            <person name="Ichinomiya M."/>
            <person name="Sato N."/>
            <person name="Blanc-Mathieu R."/>
            <person name="Endo H."/>
            <person name="Kuwata A."/>
            <person name="Ogata H."/>
        </authorList>
    </citation>
    <scope>NUCLEOTIDE SEQUENCE [LARGE SCALE GENOMIC DNA]</scope>
    <source>
        <strain evidence="3">NIES 3699</strain>
    </source>
</reference>
<comment type="caution">
    <text evidence="2">The sequence shown here is derived from an EMBL/GenBank/DDBJ whole genome shotgun (WGS) entry which is preliminary data.</text>
</comment>
<name>A0A9W7FM32_9STRA</name>
<protein>
    <recommendedName>
        <fullName evidence="1">Linalool dehydratase/isomerase domain-containing protein</fullName>
    </recommendedName>
</protein>
<evidence type="ECO:0000313" key="2">
    <source>
        <dbReference type="EMBL" id="GMI14549.1"/>
    </source>
</evidence>
<gene>
    <name evidence="2" type="ORF">TrVE_jg10523</name>
</gene>
<dbReference type="InterPro" id="IPR041411">
    <property type="entry name" value="Ldi"/>
</dbReference>
<dbReference type="AlphaFoldDB" id="A0A9W7FM32"/>
<keyword evidence="3" id="KW-1185">Reference proteome</keyword>
<proteinExistence type="predicted"/>